<evidence type="ECO:0000313" key="2">
    <source>
        <dbReference type="Proteomes" id="UP000620224"/>
    </source>
</evidence>
<dbReference type="AlphaFoldDB" id="A0A918JIS1"/>
<comment type="caution">
    <text evidence="1">The sequence shown here is derived from an EMBL/GenBank/DDBJ whole genome shotgun (WGS) entry which is preliminary data.</text>
</comment>
<name>A0A918JIS1_9ACTN</name>
<gene>
    <name evidence="1" type="ORF">GCM10010503_68460</name>
</gene>
<proteinExistence type="predicted"/>
<organism evidence="1 2">
    <name type="scientific">Streptomyces lucensis JCM 4490</name>
    <dbReference type="NCBI Taxonomy" id="1306176"/>
    <lineage>
        <taxon>Bacteria</taxon>
        <taxon>Bacillati</taxon>
        <taxon>Actinomycetota</taxon>
        <taxon>Actinomycetes</taxon>
        <taxon>Kitasatosporales</taxon>
        <taxon>Streptomycetaceae</taxon>
        <taxon>Streptomyces</taxon>
    </lineage>
</organism>
<sequence length="228" mass="23970">MQLSTTSATRRTALAVTVVAFLTGACGGSPGKRASEPREAGVSAHSICDGTLDSSAVQALQRLAGTDRFDEATGTNEAGESRAFSLRNAVRHLHDEYGKRSACWVYRTGDNSGYPLMEIRFSASQSYPSNSAKRSEGGEVSYPLGVFAQVGRTGAELFFKCSSEASSATSYIGDVKYVKGEMYSNAAGLRGDSVDEDRMVILNSVSRAVAEQAGCAPEADLPTAVPSA</sequence>
<reference evidence="1" key="2">
    <citation type="submission" date="2020-09" db="EMBL/GenBank/DDBJ databases">
        <authorList>
            <person name="Sun Q."/>
            <person name="Ohkuma M."/>
        </authorList>
    </citation>
    <scope>NUCLEOTIDE SEQUENCE</scope>
    <source>
        <strain evidence="1">JCM 4490</strain>
    </source>
</reference>
<keyword evidence="2" id="KW-1185">Reference proteome</keyword>
<accession>A0A918JIS1</accession>
<dbReference type="Proteomes" id="UP000620224">
    <property type="component" value="Unassembled WGS sequence"/>
</dbReference>
<dbReference type="EMBL" id="BMUE01000027">
    <property type="protein sequence ID" value="GGW81409.1"/>
    <property type="molecule type" value="Genomic_DNA"/>
</dbReference>
<evidence type="ECO:0000313" key="1">
    <source>
        <dbReference type="EMBL" id="GGW81409.1"/>
    </source>
</evidence>
<reference evidence="1" key="1">
    <citation type="journal article" date="2014" name="Int. J. Syst. Evol. Microbiol.">
        <title>Complete genome sequence of Corynebacterium casei LMG S-19264T (=DSM 44701T), isolated from a smear-ripened cheese.</title>
        <authorList>
            <consortium name="US DOE Joint Genome Institute (JGI-PGF)"/>
            <person name="Walter F."/>
            <person name="Albersmeier A."/>
            <person name="Kalinowski J."/>
            <person name="Ruckert C."/>
        </authorList>
    </citation>
    <scope>NUCLEOTIDE SEQUENCE</scope>
    <source>
        <strain evidence="1">JCM 4490</strain>
    </source>
</reference>
<protein>
    <submittedName>
        <fullName evidence="1">Uncharacterized protein</fullName>
    </submittedName>
</protein>